<evidence type="ECO:0000313" key="3">
    <source>
        <dbReference type="Proteomes" id="UP000561438"/>
    </source>
</evidence>
<reference evidence="2 3" key="1">
    <citation type="submission" date="2020-06" db="EMBL/GenBank/DDBJ databases">
        <title>Altererythrobacter sp. HHU K3-1.</title>
        <authorList>
            <person name="Zhang D."/>
            <person name="Xue H."/>
        </authorList>
    </citation>
    <scope>NUCLEOTIDE SEQUENCE [LARGE SCALE GENOMIC DNA]</scope>
    <source>
        <strain evidence="2 3">HHU K3-1</strain>
    </source>
</reference>
<dbReference type="InterPro" id="IPR016181">
    <property type="entry name" value="Acyl_CoA_acyltransferase"/>
</dbReference>
<gene>
    <name evidence="2" type="ORF">HUV48_01765</name>
</gene>
<dbReference type="InterPro" id="IPR000182">
    <property type="entry name" value="GNAT_dom"/>
</dbReference>
<evidence type="ECO:0000259" key="1">
    <source>
        <dbReference type="PROSITE" id="PS51186"/>
    </source>
</evidence>
<dbReference type="GO" id="GO:0016747">
    <property type="term" value="F:acyltransferase activity, transferring groups other than amino-acyl groups"/>
    <property type="evidence" value="ECO:0007669"/>
    <property type="project" value="InterPro"/>
</dbReference>
<protein>
    <submittedName>
        <fullName evidence="2">GNAT family N-acetyltransferase</fullName>
    </submittedName>
</protein>
<dbReference type="RefSeq" id="WP_176266046.1">
    <property type="nucleotide sequence ID" value="NZ_JABWGV010000001.1"/>
</dbReference>
<proteinExistence type="predicted"/>
<dbReference type="InterPro" id="IPR052564">
    <property type="entry name" value="N-acetyltrans/Recomb-assoc"/>
</dbReference>
<dbReference type="PANTHER" id="PTHR43451:SF1">
    <property type="entry name" value="ACETYLTRANSFERASE"/>
    <property type="match status" value="1"/>
</dbReference>
<dbReference type="SUPFAM" id="SSF55729">
    <property type="entry name" value="Acyl-CoA N-acyltransferases (Nat)"/>
    <property type="match status" value="1"/>
</dbReference>
<accession>A0A850H1C4</accession>
<dbReference type="Pfam" id="PF13673">
    <property type="entry name" value="Acetyltransf_10"/>
    <property type="match status" value="1"/>
</dbReference>
<keyword evidence="3" id="KW-1185">Reference proteome</keyword>
<keyword evidence="2" id="KW-0808">Transferase</keyword>
<dbReference type="Gene3D" id="3.40.630.30">
    <property type="match status" value="1"/>
</dbReference>
<dbReference type="AlphaFoldDB" id="A0A850H1C4"/>
<sequence>MAYSIRPYRSEDAVYLDELSRKAIRISAPRAYSQDQVAAWLQNYPDVTNFDTKLTLGGACFVAVDAEGKRLGYVLLERGGHIDRLFTNPEDERRGVAQQLLAAAEHFARPHKWERLFAEASEPARAAFERAGYHIVARRNFEIGGIPMHNWAMEKRL</sequence>
<feature type="domain" description="N-acetyltransferase" evidence="1">
    <location>
        <begin position="3"/>
        <end position="157"/>
    </location>
</feature>
<dbReference type="PROSITE" id="PS51186">
    <property type="entry name" value="GNAT"/>
    <property type="match status" value="1"/>
</dbReference>
<dbReference type="EMBL" id="JABWGV010000001">
    <property type="protein sequence ID" value="NVD43743.1"/>
    <property type="molecule type" value="Genomic_DNA"/>
</dbReference>
<dbReference type="CDD" id="cd04301">
    <property type="entry name" value="NAT_SF"/>
    <property type="match status" value="1"/>
</dbReference>
<dbReference type="PANTHER" id="PTHR43451">
    <property type="entry name" value="ACETYLTRANSFERASE (GNAT) FAMILY PROTEIN"/>
    <property type="match status" value="1"/>
</dbReference>
<dbReference type="Proteomes" id="UP000561438">
    <property type="component" value="Unassembled WGS sequence"/>
</dbReference>
<comment type="caution">
    <text evidence="2">The sequence shown here is derived from an EMBL/GenBank/DDBJ whole genome shotgun (WGS) entry which is preliminary data.</text>
</comment>
<evidence type="ECO:0000313" key="2">
    <source>
        <dbReference type="EMBL" id="NVD43743.1"/>
    </source>
</evidence>
<name>A0A850H1C4_9SPHN</name>
<organism evidence="2 3">
    <name type="scientific">Qipengyuania atrilutea</name>
    <dbReference type="NCBI Taxonomy" id="2744473"/>
    <lineage>
        <taxon>Bacteria</taxon>
        <taxon>Pseudomonadati</taxon>
        <taxon>Pseudomonadota</taxon>
        <taxon>Alphaproteobacteria</taxon>
        <taxon>Sphingomonadales</taxon>
        <taxon>Erythrobacteraceae</taxon>
        <taxon>Qipengyuania</taxon>
    </lineage>
</organism>